<gene>
    <name evidence="1" type="ORF">HPB52_009410</name>
</gene>
<evidence type="ECO:0000313" key="2">
    <source>
        <dbReference type="Proteomes" id="UP000821837"/>
    </source>
</evidence>
<accession>A0A9D4PSB2</accession>
<organism evidence="1 2">
    <name type="scientific">Rhipicephalus sanguineus</name>
    <name type="common">Brown dog tick</name>
    <name type="synonym">Ixodes sanguineus</name>
    <dbReference type="NCBI Taxonomy" id="34632"/>
    <lineage>
        <taxon>Eukaryota</taxon>
        <taxon>Metazoa</taxon>
        <taxon>Ecdysozoa</taxon>
        <taxon>Arthropoda</taxon>
        <taxon>Chelicerata</taxon>
        <taxon>Arachnida</taxon>
        <taxon>Acari</taxon>
        <taxon>Parasitiformes</taxon>
        <taxon>Ixodida</taxon>
        <taxon>Ixodoidea</taxon>
        <taxon>Ixodidae</taxon>
        <taxon>Rhipicephalinae</taxon>
        <taxon>Rhipicephalus</taxon>
        <taxon>Rhipicephalus</taxon>
    </lineage>
</organism>
<comment type="caution">
    <text evidence="1">The sequence shown here is derived from an EMBL/GenBank/DDBJ whole genome shotgun (WGS) entry which is preliminary data.</text>
</comment>
<dbReference type="Proteomes" id="UP000821837">
    <property type="component" value="Chromosome 5"/>
</dbReference>
<keyword evidence="2" id="KW-1185">Reference proteome</keyword>
<name>A0A9D4PSB2_RHISA</name>
<reference evidence="1" key="2">
    <citation type="submission" date="2021-09" db="EMBL/GenBank/DDBJ databases">
        <authorList>
            <person name="Jia N."/>
            <person name="Wang J."/>
            <person name="Shi W."/>
            <person name="Du L."/>
            <person name="Sun Y."/>
            <person name="Zhan W."/>
            <person name="Jiang J."/>
            <person name="Wang Q."/>
            <person name="Zhang B."/>
            <person name="Ji P."/>
            <person name="Sakyi L.B."/>
            <person name="Cui X."/>
            <person name="Yuan T."/>
            <person name="Jiang B."/>
            <person name="Yang W."/>
            <person name="Lam T.T.-Y."/>
            <person name="Chang Q."/>
            <person name="Ding S."/>
            <person name="Wang X."/>
            <person name="Zhu J."/>
            <person name="Ruan X."/>
            <person name="Zhao L."/>
            <person name="Wei J."/>
            <person name="Que T."/>
            <person name="Du C."/>
            <person name="Cheng J."/>
            <person name="Dai P."/>
            <person name="Han X."/>
            <person name="Huang E."/>
            <person name="Gao Y."/>
            <person name="Liu J."/>
            <person name="Shao H."/>
            <person name="Ye R."/>
            <person name="Li L."/>
            <person name="Wei W."/>
            <person name="Wang X."/>
            <person name="Wang C."/>
            <person name="Huo Q."/>
            <person name="Li W."/>
            <person name="Guo W."/>
            <person name="Chen H."/>
            <person name="Chen S."/>
            <person name="Zhou L."/>
            <person name="Zhou L."/>
            <person name="Ni X."/>
            <person name="Tian J."/>
            <person name="Zhou Y."/>
            <person name="Sheng Y."/>
            <person name="Liu T."/>
            <person name="Pan Y."/>
            <person name="Xia L."/>
            <person name="Li J."/>
            <person name="Zhao F."/>
            <person name="Cao W."/>
        </authorList>
    </citation>
    <scope>NUCLEOTIDE SEQUENCE</scope>
    <source>
        <strain evidence="1">Rsan-2018</strain>
        <tissue evidence="1">Larvae</tissue>
    </source>
</reference>
<sequence length="196" mass="21837">MFELVATVRATTEDAASADDAAQESVSQPVTFTRVGNMDCAATIVERAPGRLACATRPCASRGKRKKTAERHLWCSTDSQFYDRSALSCGHSIATCLVEVRGMNRSPTNARQRSPDDQRVDPVEVTSVHQRAGRRLRVRDELRQLMREPGREPQSTRCIPTYSEVLRQPVVHSNAAHAVRLILRNQRLATSLQRVA</sequence>
<proteinExistence type="predicted"/>
<dbReference type="EMBL" id="JABSTV010001251">
    <property type="protein sequence ID" value="KAH7951466.1"/>
    <property type="molecule type" value="Genomic_DNA"/>
</dbReference>
<evidence type="ECO:0000313" key="1">
    <source>
        <dbReference type="EMBL" id="KAH7951466.1"/>
    </source>
</evidence>
<protein>
    <submittedName>
        <fullName evidence="1">Uncharacterized protein</fullName>
    </submittedName>
</protein>
<reference evidence="1" key="1">
    <citation type="journal article" date="2020" name="Cell">
        <title>Large-Scale Comparative Analyses of Tick Genomes Elucidate Their Genetic Diversity and Vector Capacities.</title>
        <authorList>
            <consortium name="Tick Genome and Microbiome Consortium (TIGMIC)"/>
            <person name="Jia N."/>
            <person name="Wang J."/>
            <person name="Shi W."/>
            <person name="Du L."/>
            <person name="Sun Y."/>
            <person name="Zhan W."/>
            <person name="Jiang J.F."/>
            <person name="Wang Q."/>
            <person name="Zhang B."/>
            <person name="Ji P."/>
            <person name="Bell-Sakyi L."/>
            <person name="Cui X.M."/>
            <person name="Yuan T.T."/>
            <person name="Jiang B.G."/>
            <person name="Yang W.F."/>
            <person name="Lam T.T."/>
            <person name="Chang Q.C."/>
            <person name="Ding S.J."/>
            <person name="Wang X.J."/>
            <person name="Zhu J.G."/>
            <person name="Ruan X.D."/>
            <person name="Zhao L."/>
            <person name="Wei J.T."/>
            <person name="Ye R.Z."/>
            <person name="Que T.C."/>
            <person name="Du C.H."/>
            <person name="Zhou Y.H."/>
            <person name="Cheng J.X."/>
            <person name="Dai P.F."/>
            <person name="Guo W.B."/>
            <person name="Han X.H."/>
            <person name="Huang E.J."/>
            <person name="Li L.F."/>
            <person name="Wei W."/>
            <person name="Gao Y.C."/>
            <person name="Liu J.Z."/>
            <person name="Shao H.Z."/>
            <person name="Wang X."/>
            <person name="Wang C.C."/>
            <person name="Yang T.C."/>
            <person name="Huo Q.B."/>
            <person name="Li W."/>
            <person name="Chen H.Y."/>
            <person name="Chen S.E."/>
            <person name="Zhou L.G."/>
            <person name="Ni X.B."/>
            <person name="Tian J.H."/>
            <person name="Sheng Y."/>
            <person name="Liu T."/>
            <person name="Pan Y.S."/>
            <person name="Xia L.Y."/>
            <person name="Li J."/>
            <person name="Zhao F."/>
            <person name="Cao W.C."/>
        </authorList>
    </citation>
    <scope>NUCLEOTIDE SEQUENCE</scope>
    <source>
        <strain evidence="1">Rsan-2018</strain>
    </source>
</reference>
<dbReference type="AlphaFoldDB" id="A0A9D4PSB2"/>